<comment type="caution">
    <text evidence="4">The sequence shown here is derived from an EMBL/GenBank/DDBJ whole genome shotgun (WGS) entry which is preliminary data.</text>
</comment>
<dbReference type="GO" id="GO:0005737">
    <property type="term" value="C:cytoplasm"/>
    <property type="evidence" value="ECO:0007669"/>
    <property type="project" value="TreeGrafter"/>
</dbReference>
<dbReference type="PANTHER" id="PTHR13774">
    <property type="entry name" value="PHENAZINE BIOSYNTHESIS PROTEIN"/>
    <property type="match status" value="1"/>
</dbReference>
<dbReference type="AlphaFoldDB" id="A0AAI9GSZ4"/>
<proteinExistence type="inferred from homology"/>
<evidence type="ECO:0000256" key="2">
    <source>
        <dbReference type="ARBA" id="ARBA00023235"/>
    </source>
</evidence>
<dbReference type="SUPFAM" id="SSF54506">
    <property type="entry name" value="Diaminopimelate epimerase-like"/>
    <property type="match status" value="1"/>
</dbReference>
<dbReference type="NCBIfam" id="TIGR00654">
    <property type="entry name" value="PhzF_family"/>
    <property type="match status" value="1"/>
</dbReference>
<dbReference type="Gene3D" id="3.10.310.10">
    <property type="entry name" value="Diaminopimelate Epimerase, Chain A, domain 1"/>
    <property type="match status" value="2"/>
</dbReference>
<evidence type="ECO:0000313" key="4">
    <source>
        <dbReference type="EMBL" id="EML7082724.1"/>
    </source>
</evidence>
<dbReference type="PIRSF" id="PIRSF016184">
    <property type="entry name" value="PhzC_PhzF"/>
    <property type="match status" value="1"/>
</dbReference>
<dbReference type="EMBL" id="ABNOCX020000005">
    <property type="protein sequence ID" value="EML7082724.1"/>
    <property type="molecule type" value="Genomic_DNA"/>
</dbReference>
<dbReference type="GO" id="GO:0016853">
    <property type="term" value="F:isomerase activity"/>
    <property type="evidence" value="ECO:0007669"/>
    <property type="project" value="UniProtKB-KW"/>
</dbReference>
<dbReference type="RefSeq" id="WP_004102345.1">
    <property type="nucleotide sequence ID" value="NZ_CABGIA010000006.1"/>
</dbReference>
<evidence type="ECO:0000256" key="3">
    <source>
        <dbReference type="PIRSR" id="PIRSR016184-1"/>
    </source>
</evidence>
<keyword evidence="2" id="KW-0413">Isomerase</keyword>
<comment type="similarity">
    <text evidence="1">Belongs to the PhzF family.</text>
</comment>
<gene>
    <name evidence="4" type="ORF">RYF40_003188</name>
</gene>
<feature type="active site" evidence="3">
    <location>
        <position position="47"/>
    </location>
</feature>
<sequence length="271" mass="29832">MTEIPFYLVAAFSDQPFAGNPAAVCLLKEWLPDALLLNMAQQHNQSETAFVVPESDGFALRWFTTRNEVNLCGHATLASAHVIFHHLDYPDAVIHFATASGRLTVSREGEWLTLDFPAGETQEGEPPAAMLSALGIDSYLHARKGRAWLIELASRDLLEALRPNITAMIPGEHKVTVTAAGSGEYDFVSRFFSPGEAVWEDPVTGSAHTMLIPYWRAKLGKTRMLARQVSARGGDIRCELKGERVLMSGQAVTYLNGVITLREITSGEYEK</sequence>
<reference evidence="4" key="1">
    <citation type="submission" date="2024-02" db="EMBL/GenBank/DDBJ databases">
        <authorList>
            <consortium name="Clinical and Environmental Microbiology Branch: Whole genome sequencing antimicrobial resistance pathogens in the healthcare setting"/>
        </authorList>
    </citation>
    <scope>NUCLEOTIDE SEQUENCE</scope>
    <source>
        <strain evidence="4">2023BB-00086</strain>
    </source>
</reference>
<protein>
    <submittedName>
        <fullName evidence="4">PhzF family phenazine biosynthesis protein</fullName>
    </submittedName>
</protein>
<dbReference type="PANTHER" id="PTHR13774:SF17">
    <property type="entry name" value="PHENAZINE BIOSYNTHESIS-LIKE DOMAIN-CONTAINING PROTEIN"/>
    <property type="match status" value="1"/>
</dbReference>
<dbReference type="InterPro" id="IPR003719">
    <property type="entry name" value="Phenazine_PhzF-like"/>
</dbReference>
<organism evidence="4">
    <name type="scientific">Klebsiella oxytoca</name>
    <dbReference type="NCBI Taxonomy" id="571"/>
    <lineage>
        <taxon>Bacteria</taxon>
        <taxon>Pseudomonadati</taxon>
        <taxon>Pseudomonadota</taxon>
        <taxon>Gammaproteobacteria</taxon>
        <taxon>Enterobacterales</taxon>
        <taxon>Enterobacteriaceae</taxon>
        <taxon>Klebsiella/Raoultella group</taxon>
        <taxon>Klebsiella</taxon>
    </lineage>
</organism>
<name>A0AAI9GSZ4_KLEOX</name>
<evidence type="ECO:0000256" key="1">
    <source>
        <dbReference type="ARBA" id="ARBA00008270"/>
    </source>
</evidence>
<accession>A0AAI9GSZ4</accession>
<dbReference type="Pfam" id="PF02567">
    <property type="entry name" value="PhzC-PhzF"/>
    <property type="match status" value="1"/>
</dbReference>